<dbReference type="STRING" id="3880.G7JJC9"/>
<feature type="transmembrane region" description="Helical" evidence="2">
    <location>
        <begin position="175"/>
        <end position="199"/>
    </location>
</feature>
<dbReference type="PANTHER" id="PTHR31270">
    <property type="entry name" value="GLUTAMINYL-PEPTIDE CYCLOTRANSFERASE"/>
    <property type="match status" value="1"/>
</dbReference>
<dbReference type="Pfam" id="PF05096">
    <property type="entry name" value="Glu_cyclase_2"/>
    <property type="match status" value="1"/>
</dbReference>
<sequence>MTALPSTTPVGVNYSSPSTSSRCRYHTSIRLSIVIILWFMSKSLHAGTFVIPNLFLFDCFSGDSLLYRAWDIFNHDMKDGWGLATDGKVLFGSDGSSTLYKIDPQTFKDENGKAIAWVKAFIQLAKVVSTGKVTRKDRDKAWNELQRAAKAKKTRPFYRVVDKNGFNVSRCAKTFFLHILIMTMVGTTGHWITILYLVVIKSS</sequence>
<dbReference type="PANTHER" id="PTHR31270:SF1">
    <property type="entry name" value="GLUTAMINYL-PEPTIDE CYCLOTRANSFERASE"/>
    <property type="match status" value="1"/>
</dbReference>
<keyword evidence="2" id="KW-1133">Transmembrane helix</keyword>
<accession>G7JJC9</accession>
<keyword evidence="2" id="KW-0812">Transmembrane</keyword>
<evidence type="ECO:0000256" key="1">
    <source>
        <dbReference type="SAM" id="MobiDB-lite"/>
    </source>
</evidence>
<reference evidence="4" key="3">
    <citation type="submission" date="2015-04" db="UniProtKB">
        <authorList>
            <consortium name="EnsemblPlants"/>
        </authorList>
    </citation>
    <scope>IDENTIFICATION</scope>
    <source>
        <strain evidence="4">cv. Jemalong A17</strain>
    </source>
</reference>
<dbReference type="Proteomes" id="UP000002051">
    <property type="component" value="Chromosome 4"/>
</dbReference>
<name>G7JJC9_MEDTR</name>
<accession>A0A0C3WRP7</accession>
<feature type="region of interest" description="Disordered" evidence="1">
    <location>
        <begin position="1"/>
        <end position="20"/>
    </location>
</feature>
<proteinExistence type="predicted"/>
<dbReference type="GO" id="GO:0016603">
    <property type="term" value="F:glutaminyl-peptide cyclotransferase activity"/>
    <property type="evidence" value="ECO:0000318"/>
    <property type="project" value="GO_Central"/>
</dbReference>
<protein>
    <submittedName>
        <fullName evidence="3">Glutamine cyclotransferase</fullName>
    </submittedName>
</protein>
<dbReference type="EMBL" id="CM001220">
    <property type="protein sequence ID" value="AES86665.2"/>
    <property type="molecule type" value="Genomic_DNA"/>
</dbReference>
<keyword evidence="2" id="KW-0472">Membrane</keyword>
<organism evidence="3 5">
    <name type="scientific">Medicago truncatula</name>
    <name type="common">Barrel medic</name>
    <name type="synonym">Medicago tribuloides</name>
    <dbReference type="NCBI Taxonomy" id="3880"/>
    <lineage>
        <taxon>Eukaryota</taxon>
        <taxon>Viridiplantae</taxon>
        <taxon>Streptophyta</taxon>
        <taxon>Embryophyta</taxon>
        <taxon>Tracheophyta</taxon>
        <taxon>Spermatophyta</taxon>
        <taxon>Magnoliopsida</taxon>
        <taxon>eudicotyledons</taxon>
        <taxon>Gunneridae</taxon>
        <taxon>Pentapetalae</taxon>
        <taxon>rosids</taxon>
        <taxon>fabids</taxon>
        <taxon>Fabales</taxon>
        <taxon>Fabaceae</taxon>
        <taxon>Papilionoideae</taxon>
        <taxon>50 kb inversion clade</taxon>
        <taxon>NPAAA clade</taxon>
        <taxon>Hologalegina</taxon>
        <taxon>IRL clade</taxon>
        <taxon>Trifolieae</taxon>
        <taxon>Medicago</taxon>
    </lineage>
</organism>
<gene>
    <name evidence="3" type="ordered locus">MTR_4g012780</name>
</gene>
<reference evidence="3 5" key="1">
    <citation type="journal article" date="2011" name="Nature">
        <title>The Medicago genome provides insight into the evolution of rhizobial symbioses.</title>
        <authorList>
            <person name="Young N.D."/>
            <person name="Debelle F."/>
            <person name="Oldroyd G.E."/>
            <person name="Geurts R."/>
            <person name="Cannon S.B."/>
            <person name="Udvardi M.K."/>
            <person name="Benedito V.A."/>
            <person name="Mayer K.F."/>
            <person name="Gouzy J."/>
            <person name="Schoof H."/>
            <person name="Van de Peer Y."/>
            <person name="Proost S."/>
            <person name="Cook D.R."/>
            <person name="Meyers B.C."/>
            <person name="Spannagl M."/>
            <person name="Cheung F."/>
            <person name="De Mita S."/>
            <person name="Krishnakumar V."/>
            <person name="Gundlach H."/>
            <person name="Zhou S."/>
            <person name="Mudge J."/>
            <person name="Bharti A.K."/>
            <person name="Murray J.D."/>
            <person name="Naoumkina M.A."/>
            <person name="Rosen B."/>
            <person name="Silverstein K.A."/>
            <person name="Tang H."/>
            <person name="Rombauts S."/>
            <person name="Zhao P.X."/>
            <person name="Zhou P."/>
            <person name="Barbe V."/>
            <person name="Bardou P."/>
            <person name="Bechner M."/>
            <person name="Bellec A."/>
            <person name="Berger A."/>
            <person name="Berges H."/>
            <person name="Bidwell S."/>
            <person name="Bisseling T."/>
            <person name="Choisne N."/>
            <person name="Couloux A."/>
            <person name="Denny R."/>
            <person name="Deshpande S."/>
            <person name="Dai X."/>
            <person name="Doyle J.J."/>
            <person name="Dudez A.M."/>
            <person name="Farmer A.D."/>
            <person name="Fouteau S."/>
            <person name="Franken C."/>
            <person name="Gibelin C."/>
            <person name="Gish J."/>
            <person name="Goldstein S."/>
            <person name="Gonzalez A.J."/>
            <person name="Green P.J."/>
            <person name="Hallab A."/>
            <person name="Hartog M."/>
            <person name="Hua A."/>
            <person name="Humphray S.J."/>
            <person name="Jeong D.H."/>
            <person name="Jing Y."/>
            <person name="Jocker A."/>
            <person name="Kenton S.M."/>
            <person name="Kim D.J."/>
            <person name="Klee K."/>
            <person name="Lai H."/>
            <person name="Lang C."/>
            <person name="Lin S."/>
            <person name="Macmil S.L."/>
            <person name="Magdelenat G."/>
            <person name="Matthews L."/>
            <person name="McCorrison J."/>
            <person name="Monaghan E.L."/>
            <person name="Mun J.H."/>
            <person name="Najar F.Z."/>
            <person name="Nicholson C."/>
            <person name="Noirot C."/>
            <person name="O'Bleness M."/>
            <person name="Paule C.R."/>
            <person name="Poulain J."/>
            <person name="Prion F."/>
            <person name="Qin B."/>
            <person name="Qu C."/>
            <person name="Retzel E.F."/>
            <person name="Riddle C."/>
            <person name="Sallet E."/>
            <person name="Samain S."/>
            <person name="Samson N."/>
            <person name="Sanders I."/>
            <person name="Saurat O."/>
            <person name="Scarpelli C."/>
            <person name="Schiex T."/>
            <person name="Segurens B."/>
            <person name="Severin A.J."/>
            <person name="Sherrier D.J."/>
            <person name="Shi R."/>
            <person name="Sims S."/>
            <person name="Singer S.R."/>
            <person name="Sinharoy S."/>
            <person name="Sterck L."/>
            <person name="Viollet A."/>
            <person name="Wang B.B."/>
            <person name="Wang K."/>
            <person name="Wang M."/>
            <person name="Wang X."/>
            <person name="Warfsmann J."/>
            <person name="Weissenbach J."/>
            <person name="White D.D."/>
            <person name="White J.D."/>
            <person name="Wiley G.B."/>
            <person name="Wincker P."/>
            <person name="Xing Y."/>
            <person name="Yang L."/>
            <person name="Yao Z."/>
            <person name="Ying F."/>
            <person name="Zhai J."/>
            <person name="Zhou L."/>
            <person name="Zuber A."/>
            <person name="Denarie J."/>
            <person name="Dixon R.A."/>
            <person name="May G.D."/>
            <person name="Schwartz D.C."/>
            <person name="Rogers J."/>
            <person name="Quetier F."/>
            <person name="Town C.D."/>
            <person name="Roe B.A."/>
        </authorList>
    </citation>
    <scope>NUCLEOTIDE SEQUENCE [LARGE SCALE GENOMIC DNA]</scope>
    <source>
        <strain evidence="3">A17</strain>
        <strain evidence="4 5">cv. Jemalong A17</strain>
    </source>
</reference>
<evidence type="ECO:0000313" key="4">
    <source>
        <dbReference type="EnsemblPlants" id="AES86665"/>
    </source>
</evidence>
<dbReference type="EnsemblPlants" id="AES86665">
    <property type="protein sequence ID" value="AES86665"/>
    <property type="gene ID" value="MTR_4g012780"/>
</dbReference>
<dbReference type="HOGENOM" id="CLU_1350690_0_0_1"/>
<dbReference type="AlphaFoldDB" id="G7JJC9"/>
<dbReference type="InterPro" id="IPR007788">
    <property type="entry name" value="QCT"/>
</dbReference>
<reference evidence="3 5" key="2">
    <citation type="journal article" date="2014" name="BMC Genomics">
        <title>An improved genome release (version Mt4.0) for the model legume Medicago truncatula.</title>
        <authorList>
            <person name="Tang H."/>
            <person name="Krishnakumar V."/>
            <person name="Bidwell S."/>
            <person name="Rosen B."/>
            <person name="Chan A."/>
            <person name="Zhou S."/>
            <person name="Gentzbittel L."/>
            <person name="Childs K.L."/>
            <person name="Yandell M."/>
            <person name="Gundlach H."/>
            <person name="Mayer K.F."/>
            <person name="Schwartz D.C."/>
            <person name="Town C.D."/>
        </authorList>
    </citation>
    <scope>GENOME REANNOTATION</scope>
    <source>
        <strain evidence="3">A17</strain>
        <strain evidence="4 5">cv. Jemalong A17</strain>
    </source>
</reference>
<evidence type="ECO:0000256" key="2">
    <source>
        <dbReference type="SAM" id="Phobius"/>
    </source>
</evidence>
<evidence type="ECO:0000313" key="5">
    <source>
        <dbReference type="Proteomes" id="UP000002051"/>
    </source>
</evidence>
<keyword evidence="5" id="KW-1185">Reference proteome</keyword>
<evidence type="ECO:0000313" key="3">
    <source>
        <dbReference type="EMBL" id="AES86665.2"/>
    </source>
</evidence>